<evidence type="ECO:0000256" key="2">
    <source>
        <dbReference type="RuleBase" id="RU361260"/>
    </source>
</evidence>
<evidence type="ECO:0000256" key="1">
    <source>
        <dbReference type="ARBA" id="ARBA00025793"/>
    </source>
</evidence>
<feature type="transmembrane region" description="Helical" evidence="4">
    <location>
        <begin position="6"/>
        <end position="30"/>
    </location>
</feature>
<dbReference type="InterPro" id="IPR042201">
    <property type="entry name" value="FH2_Formin_sf"/>
</dbReference>
<feature type="compositionally biased region" description="Pro residues" evidence="3">
    <location>
        <begin position="417"/>
        <end position="436"/>
    </location>
</feature>
<feature type="region of interest" description="Disordered" evidence="3">
    <location>
        <begin position="868"/>
        <end position="967"/>
    </location>
</feature>
<evidence type="ECO:0000259" key="5">
    <source>
        <dbReference type="PROSITE" id="PS51444"/>
    </source>
</evidence>
<sequence length="967" mass="103725">MRFQMIIIRGGFIYMAFVFVLSITAVVMGLEGEREDQETLLSSLMDAGEINQEMAESLRSDCRNELSNAKKTLQDIELCFTKESSVRREELYGGSSRVKTQDARNVMCPQVKKILVDCLRDKNLVLPVTGEKKDLGTSYARYLGSVPSSPRRRELAVKSGESADPVPTIMLAIGVTASLTFIVSILLFYFCCGGSFAAGRNDERPLLSLTLSDNSIASSRKSLSLGTSPNDENLGSQSFNSSLGHTKSSGNLHLESRSLGNWTHTSSSGNSFMESNEACSLNDEVTLSNSITLSSSKKEKPLGTSADDAANSTVISTQAPPGVTGTPVFPPLKPPPGRIIPASPPPPVSSAPPPPPTAALSTPSPLAPAPPTPMNAPGAPPAPMNAPGAPPPPRAPGGPRPPGPPPPPGPRGSGPRLPGPPPPPGVGGAPRPPGVRPPRVAHAPSSSVGTLDVGGSMTKLKPFFWDKVNTSSDDSMVWSQIKGGSFQFNEEMIETLFGYAPDSKNKLPTKKDAAQEAPKFIQIIDAKKAQNLSIMLKALSVTTDEVCDALEEGNELPAELILTLLKMAPTSDEELKLRLFTGDLTLLGPAERFLKVIVDIPFAYKRLECLSFMGVLEEESASLKDSFMVLEAACTELRKNRLFLKLLEAVLKTGNRMNSGTFRGGAQAFKLDTLLKLSDVKGIDGKTTLLHFVVQEIIRGEGIRAARAEREMRSMSSVVSEDLDNGPVLDTDENLRSLGLQAVSRLGSDLESVKRAAVLEVDNLTGTVGRLGHALVKARDFLNTEMKTIEGEDKGFQASLRSFVENSEAKVRWLLEEEKRITALIKSTADYFHGSSGKVDEGFRLFSVVRSFLEILDKVCLEVKTTPAKPKEQKPKEEKPKEEEKNPNEDEKTKDEKPNTSALKEDTVAAPPVQLPAAAMACGGVASPDSSDDSDESDNSSSEEDTSTAKDDPVGTSKTNTSSPSRT</sequence>
<evidence type="ECO:0000256" key="3">
    <source>
        <dbReference type="SAM" id="MobiDB-lite"/>
    </source>
</evidence>
<dbReference type="PANTHER" id="PTHR23213:SF269">
    <property type="entry name" value="FORMIN-LIKE PROTEIN 5"/>
    <property type="match status" value="1"/>
</dbReference>
<feature type="compositionally biased region" description="Pro residues" evidence="3">
    <location>
        <begin position="365"/>
        <end position="410"/>
    </location>
</feature>
<feature type="compositionally biased region" description="Polar residues" evidence="3">
    <location>
        <begin position="220"/>
        <end position="251"/>
    </location>
</feature>
<dbReference type="InterPro" id="IPR027643">
    <property type="entry name" value="Formin-like_plant"/>
</dbReference>
<comment type="similarity">
    <text evidence="1">Belongs to the formin-like family. Class-I subfamily.</text>
</comment>
<keyword evidence="4" id="KW-0812">Transmembrane</keyword>
<dbReference type="InterPro" id="IPR015425">
    <property type="entry name" value="FH2_Formin"/>
</dbReference>
<proteinExistence type="inferred from homology"/>
<evidence type="ECO:0000313" key="7">
    <source>
        <dbReference type="Proteomes" id="UP001567538"/>
    </source>
</evidence>
<name>A0ABD1I2G3_SALDI</name>
<comment type="caution">
    <text evidence="6">The sequence shown here is derived from an EMBL/GenBank/DDBJ whole genome shotgun (WGS) entry which is preliminary data.</text>
</comment>
<dbReference type="Gene3D" id="1.20.58.2220">
    <property type="entry name" value="Formin, FH2 domain"/>
    <property type="match status" value="1"/>
</dbReference>
<evidence type="ECO:0000256" key="4">
    <source>
        <dbReference type="SAM" id="Phobius"/>
    </source>
</evidence>
<feature type="compositionally biased region" description="Polar residues" evidence="3">
    <location>
        <begin position="956"/>
        <end position="967"/>
    </location>
</feature>
<feature type="compositionally biased region" description="Basic and acidic residues" evidence="3">
    <location>
        <begin position="869"/>
        <end position="907"/>
    </location>
</feature>
<keyword evidence="7" id="KW-1185">Reference proteome</keyword>
<feature type="domain" description="FH2" evidence="5">
    <location>
        <begin position="450"/>
        <end position="882"/>
    </location>
</feature>
<dbReference type="AlphaFoldDB" id="A0ABD1I2G3"/>
<gene>
    <name evidence="6" type="ORF">AAHA92_05442</name>
</gene>
<evidence type="ECO:0000313" key="6">
    <source>
        <dbReference type="EMBL" id="KAL1562921.1"/>
    </source>
</evidence>
<feature type="region of interest" description="Disordered" evidence="3">
    <location>
        <begin position="220"/>
        <end position="254"/>
    </location>
</feature>
<feature type="region of interest" description="Disordered" evidence="3">
    <location>
        <begin position="315"/>
        <end position="455"/>
    </location>
</feature>
<feature type="compositionally biased region" description="Acidic residues" evidence="3">
    <location>
        <begin position="930"/>
        <end position="946"/>
    </location>
</feature>
<organism evidence="6 7">
    <name type="scientific">Salvia divinorum</name>
    <name type="common">Maria pastora</name>
    <name type="synonym">Diviner's sage</name>
    <dbReference type="NCBI Taxonomy" id="28513"/>
    <lineage>
        <taxon>Eukaryota</taxon>
        <taxon>Viridiplantae</taxon>
        <taxon>Streptophyta</taxon>
        <taxon>Embryophyta</taxon>
        <taxon>Tracheophyta</taxon>
        <taxon>Spermatophyta</taxon>
        <taxon>Magnoliopsida</taxon>
        <taxon>eudicotyledons</taxon>
        <taxon>Gunneridae</taxon>
        <taxon>Pentapetalae</taxon>
        <taxon>asterids</taxon>
        <taxon>lamiids</taxon>
        <taxon>Lamiales</taxon>
        <taxon>Lamiaceae</taxon>
        <taxon>Nepetoideae</taxon>
        <taxon>Mentheae</taxon>
        <taxon>Salviinae</taxon>
        <taxon>Salvia</taxon>
        <taxon>Salvia subgen. Calosphace</taxon>
    </lineage>
</organism>
<dbReference type="Pfam" id="PF02181">
    <property type="entry name" value="FH2"/>
    <property type="match status" value="1"/>
</dbReference>
<reference evidence="6 7" key="1">
    <citation type="submission" date="2024-06" db="EMBL/GenBank/DDBJ databases">
        <title>A chromosome level genome sequence of Diviner's sage (Salvia divinorum).</title>
        <authorList>
            <person name="Ford S.A."/>
            <person name="Ro D.-K."/>
            <person name="Ness R.W."/>
            <person name="Phillips M.A."/>
        </authorList>
    </citation>
    <scope>NUCLEOTIDE SEQUENCE [LARGE SCALE GENOMIC DNA]</scope>
    <source>
        <strain evidence="6">SAF-2024a</strain>
        <tissue evidence="6">Leaf</tissue>
    </source>
</reference>
<protein>
    <recommendedName>
        <fullName evidence="2">Formin-like protein</fullName>
    </recommendedName>
</protein>
<dbReference type="SMART" id="SM00498">
    <property type="entry name" value="FH2"/>
    <property type="match status" value="1"/>
</dbReference>
<dbReference type="Proteomes" id="UP001567538">
    <property type="component" value="Unassembled WGS sequence"/>
</dbReference>
<dbReference type="PANTHER" id="PTHR23213">
    <property type="entry name" value="FORMIN-RELATED"/>
    <property type="match status" value="1"/>
</dbReference>
<feature type="compositionally biased region" description="Pro residues" evidence="3">
    <location>
        <begin position="328"/>
        <end position="357"/>
    </location>
</feature>
<keyword evidence="4" id="KW-1133">Transmembrane helix</keyword>
<feature type="compositionally biased region" description="Low complexity" evidence="3">
    <location>
        <begin position="909"/>
        <end position="921"/>
    </location>
</feature>
<dbReference type="EMBL" id="JBEAFC010000003">
    <property type="protein sequence ID" value="KAL1562921.1"/>
    <property type="molecule type" value="Genomic_DNA"/>
</dbReference>
<dbReference type="SUPFAM" id="SSF101447">
    <property type="entry name" value="Formin homology 2 domain (FH2 domain)"/>
    <property type="match status" value="1"/>
</dbReference>
<keyword evidence="4" id="KW-0472">Membrane</keyword>
<feature type="transmembrane region" description="Helical" evidence="4">
    <location>
        <begin position="168"/>
        <end position="190"/>
    </location>
</feature>
<dbReference type="PROSITE" id="PS51444">
    <property type="entry name" value="FH2"/>
    <property type="match status" value="1"/>
</dbReference>
<accession>A0ABD1I2G3</accession>